<dbReference type="AlphaFoldDB" id="A0A4W5LHX8"/>
<accession>A0A4W5LHX8</accession>
<dbReference type="Pfam" id="PF17741">
    <property type="entry name" value="DUF5578"/>
    <property type="match status" value="1"/>
</dbReference>
<keyword evidence="2" id="KW-1185">Reference proteome</keyword>
<reference evidence="1" key="3">
    <citation type="submission" date="2025-09" db="UniProtKB">
        <authorList>
            <consortium name="Ensembl"/>
        </authorList>
    </citation>
    <scope>IDENTIFICATION</scope>
</reference>
<evidence type="ECO:0000313" key="1">
    <source>
        <dbReference type="Ensembl" id="ENSHHUP00000025538.1"/>
    </source>
</evidence>
<organism evidence="1 2">
    <name type="scientific">Hucho hucho</name>
    <name type="common">huchen</name>
    <dbReference type="NCBI Taxonomy" id="62062"/>
    <lineage>
        <taxon>Eukaryota</taxon>
        <taxon>Metazoa</taxon>
        <taxon>Chordata</taxon>
        <taxon>Craniata</taxon>
        <taxon>Vertebrata</taxon>
        <taxon>Euteleostomi</taxon>
        <taxon>Actinopterygii</taxon>
        <taxon>Neopterygii</taxon>
        <taxon>Teleostei</taxon>
        <taxon>Protacanthopterygii</taxon>
        <taxon>Salmoniformes</taxon>
        <taxon>Salmonidae</taxon>
        <taxon>Salmoninae</taxon>
        <taxon>Hucho</taxon>
    </lineage>
</organism>
<protein>
    <submittedName>
        <fullName evidence="1">Uncharacterized protein</fullName>
    </submittedName>
</protein>
<proteinExistence type="predicted"/>
<reference evidence="1" key="2">
    <citation type="submission" date="2025-08" db="UniProtKB">
        <authorList>
            <consortium name="Ensembl"/>
        </authorList>
    </citation>
    <scope>IDENTIFICATION</scope>
</reference>
<sequence length="75" mass="8460">MSTSKEQTAISKVTSFLQECNHCNKTVSSRMLTVFYPKHWKDLPCVELEFAQVATCQSLPGSVHHLDDSDLQFAN</sequence>
<name>A0A4W5LHX8_9TELE</name>
<dbReference type="Proteomes" id="UP000314982">
    <property type="component" value="Unassembled WGS sequence"/>
</dbReference>
<dbReference type="Ensembl" id="ENSHHUT00000026545.1">
    <property type="protein sequence ID" value="ENSHHUP00000025538.1"/>
    <property type="gene ID" value="ENSHHUG00000016104.1"/>
</dbReference>
<dbReference type="STRING" id="62062.ENSHHUP00000025538"/>
<evidence type="ECO:0000313" key="2">
    <source>
        <dbReference type="Proteomes" id="UP000314982"/>
    </source>
</evidence>
<dbReference type="InterPro" id="IPR041090">
    <property type="entry name" value="DUF5578"/>
</dbReference>
<reference evidence="2" key="1">
    <citation type="submission" date="2018-06" db="EMBL/GenBank/DDBJ databases">
        <title>Genome assembly of Danube salmon.</title>
        <authorList>
            <person name="Macqueen D.J."/>
            <person name="Gundappa M.K."/>
        </authorList>
    </citation>
    <scope>NUCLEOTIDE SEQUENCE [LARGE SCALE GENOMIC DNA]</scope>
</reference>